<proteinExistence type="predicted"/>
<dbReference type="GeneID" id="92922773"/>
<dbReference type="AlphaFoldDB" id="A0A1S7QRX6"/>
<dbReference type="EMBL" id="FBWC01000017">
    <property type="protein sequence ID" value="CUX41064.1"/>
    <property type="molecule type" value="Genomic_DNA"/>
</dbReference>
<protein>
    <submittedName>
        <fullName evidence="1">Uncharacterized protein</fullName>
    </submittedName>
</protein>
<organism evidence="1 2">
    <name type="scientific">Agrobacterium tumefaciens str. Kerr 14</name>
    <dbReference type="NCBI Taxonomy" id="1183424"/>
    <lineage>
        <taxon>Bacteria</taxon>
        <taxon>Pseudomonadati</taxon>
        <taxon>Pseudomonadota</taxon>
        <taxon>Alphaproteobacteria</taxon>
        <taxon>Hyphomicrobiales</taxon>
        <taxon>Rhizobiaceae</taxon>
        <taxon>Rhizobium/Agrobacterium group</taxon>
        <taxon>Agrobacterium</taxon>
        <taxon>Agrobacterium tumefaciens complex</taxon>
    </lineage>
</organism>
<dbReference type="Proteomes" id="UP000191897">
    <property type="component" value="Unassembled WGS sequence"/>
</dbReference>
<reference evidence="1 2" key="1">
    <citation type="submission" date="2016-01" db="EMBL/GenBank/DDBJ databases">
        <authorList>
            <person name="Oliw E.H."/>
        </authorList>
    </citation>
    <scope>NUCLEOTIDE SEQUENCE [LARGE SCALE GENOMIC DNA]</scope>
    <source>
        <strain evidence="1 2">Kerr 14</strain>
    </source>
</reference>
<dbReference type="RefSeq" id="WP_003502964.1">
    <property type="nucleotide sequence ID" value="NZ_LT009730.1"/>
</dbReference>
<accession>A0A1S7QRX6</accession>
<evidence type="ECO:0000313" key="2">
    <source>
        <dbReference type="Proteomes" id="UP000191897"/>
    </source>
</evidence>
<gene>
    <name evidence="1" type="ORF">AGR4C_Cc80441</name>
</gene>
<name>A0A1S7QRX6_AGRTU</name>
<sequence>MQQNSSEGRTIKAANTAKVSTYTPSLISLKGSYVAMIFRRPLCRNPLDVRKK</sequence>
<evidence type="ECO:0000313" key="1">
    <source>
        <dbReference type="EMBL" id="CUX41064.1"/>
    </source>
</evidence>